<name>A0A9D1IFL9_9FIRM</name>
<evidence type="ECO:0000256" key="1">
    <source>
        <dbReference type="ARBA" id="ARBA00010833"/>
    </source>
</evidence>
<keyword evidence="2" id="KW-0378">Hydrolase</keyword>
<dbReference type="Gene3D" id="1.50.10.10">
    <property type="match status" value="1"/>
</dbReference>
<reference evidence="5" key="2">
    <citation type="journal article" date="2021" name="PeerJ">
        <title>Extensive microbial diversity within the chicken gut microbiome revealed by metagenomics and culture.</title>
        <authorList>
            <person name="Gilroy R."/>
            <person name="Ravi A."/>
            <person name="Getino M."/>
            <person name="Pursley I."/>
            <person name="Horton D.L."/>
            <person name="Alikhan N.F."/>
            <person name="Baker D."/>
            <person name="Gharbi K."/>
            <person name="Hall N."/>
            <person name="Watson M."/>
            <person name="Adriaenssens E.M."/>
            <person name="Foster-Nyarko E."/>
            <person name="Jarju S."/>
            <person name="Secka A."/>
            <person name="Antonio M."/>
            <person name="Oren A."/>
            <person name="Chaudhuri R.R."/>
            <person name="La Ragione R."/>
            <person name="Hildebrand F."/>
            <person name="Pallen M.J."/>
        </authorList>
    </citation>
    <scope>NUCLEOTIDE SEQUENCE</scope>
    <source>
        <strain evidence="5">ChiGjej1B1-19959</strain>
    </source>
</reference>
<comment type="similarity">
    <text evidence="1">Belongs to the glycosyl hydrolase 63 family.</text>
</comment>
<gene>
    <name evidence="5" type="ORF">IAC53_07535</name>
</gene>
<reference evidence="5" key="1">
    <citation type="submission" date="2020-10" db="EMBL/GenBank/DDBJ databases">
        <authorList>
            <person name="Gilroy R."/>
        </authorList>
    </citation>
    <scope>NUCLEOTIDE SEQUENCE</scope>
    <source>
        <strain evidence="5">ChiGjej1B1-19959</strain>
    </source>
</reference>
<dbReference type="GO" id="GO:0006487">
    <property type="term" value="P:protein N-linked glycosylation"/>
    <property type="evidence" value="ECO:0007669"/>
    <property type="project" value="TreeGrafter"/>
</dbReference>
<dbReference type="InterPro" id="IPR012341">
    <property type="entry name" value="6hp_glycosidase-like_sf"/>
</dbReference>
<dbReference type="InterPro" id="IPR004888">
    <property type="entry name" value="Glycoside_hydrolase_63"/>
</dbReference>
<dbReference type="Pfam" id="PF22422">
    <property type="entry name" value="MGH1-like_GH"/>
    <property type="match status" value="1"/>
</dbReference>
<dbReference type="PANTHER" id="PTHR10412">
    <property type="entry name" value="MANNOSYL-OLIGOSACCHARIDE GLUCOSIDASE"/>
    <property type="match status" value="1"/>
</dbReference>
<comment type="caution">
    <text evidence="5">The sequence shown here is derived from an EMBL/GenBank/DDBJ whole genome shotgun (WGS) entry which is preliminary data.</text>
</comment>
<accession>A0A9D1IFL9</accession>
<dbReference type="Proteomes" id="UP000824071">
    <property type="component" value="Unassembled WGS sequence"/>
</dbReference>
<dbReference type="EMBL" id="DVMW01000043">
    <property type="protein sequence ID" value="HIU36437.1"/>
    <property type="molecule type" value="Genomic_DNA"/>
</dbReference>
<dbReference type="SUPFAM" id="SSF48208">
    <property type="entry name" value="Six-hairpin glycosidases"/>
    <property type="match status" value="1"/>
</dbReference>
<dbReference type="PANTHER" id="PTHR10412:SF11">
    <property type="entry name" value="MANNOSYL-OLIGOSACCHARIDE GLUCOSIDASE"/>
    <property type="match status" value="1"/>
</dbReference>
<dbReference type="GO" id="GO:0004573">
    <property type="term" value="F:Glc3Man9GlcNAc2 oligosaccharide glucosidase activity"/>
    <property type="evidence" value="ECO:0007669"/>
    <property type="project" value="InterPro"/>
</dbReference>
<evidence type="ECO:0000313" key="6">
    <source>
        <dbReference type="Proteomes" id="UP000824071"/>
    </source>
</evidence>
<dbReference type="InterPro" id="IPR008928">
    <property type="entry name" value="6-hairpin_glycosidase_sf"/>
</dbReference>
<dbReference type="AlphaFoldDB" id="A0A9D1IFL9"/>
<dbReference type="InterPro" id="IPR054491">
    <property type="entry name" value="MGH1-like_GH"/>
</dbReference>
<evidence type="ECO:0000313" key="5">
    <source>
        <dbReference type="EMBL" id="HIU36437.1"/>
    </source>
</evidence>
<dbReference type="GO" id="GO:0009311">
    <property type="term" value="P:oligosaccharide metabolic process"/>
    <property type="evidence" value="ECO:0007669"/>
    <property type="project" value="InterPro"/>
</dbReference>
<evidence type="ECO:0000259" key="4">
    <source>
        <dbReference type="Pfam" id="PF22422"/>
    </source>
</evidence>
<protein>
    <recommendedName>
        <fullName evidence="4">Mannosylglycerate hydrolase MGH1-like glycoside hydrolase domain-containing protein</fullName>
    </recommendedName>
</protein>
<proteinExistence type="inferred from homology"/>
<feature type="domain" description="Mannosylglycerate hydrolase MGH1-like glycoside hydrolase" evidence="4">
    <location>
        <begin position="480"/>
        <end position="794"/>
    </location>
</feature>
<sequence>MKKISCVLPKWGPYSKKYSGISRITDHEEQQGVRFDLVVSPALANTNTCPPNVTIPVGVHPWTARADYSHYAYRCDLEWKDVIYADVAFTRLTDESVLVCTTLVNNSEMTQNFLVNYFSALEFPGRKTAKLSLPARCVWKKATDYAAYAYRTPRPWDAQCMDAMKKGEFLDDRFTERKGLGDRDDNRYILQKFPRFGEEAGDSVSYTLETDRPFSEPVLTVRYRTVDARDCAFTLNGEPVVFPATNGEMGLVRFQTPALAEARIDLSFVSAGTGALELDFLAVTQREDAEKIAVEVTENPYMPEISTALLSDGAKAEYRYAGVEKPFVLRTFDRQTRFRNFLTGALEDSPTSRITQPDESFGDMLEQFSGSFSEKHSDPGFYHNAVVHTIYAQPHTVQKQYAVISYGETDYREKAEYEAAARAAADAVEPDGFTAAGRPYAFSCGLLRAALFQNVVYPLYCHGEYVPHQTPGKRWDSFYTWDSGFIGLAMAQFAPEIADATLDLYFAELDNPDYAFLLHGSPVPVHLYQYLEMLNHTNDKTHLYGYYDRAKRFYEFLAGRTHGSTTARFQSGLTTTFDYFYNCAGMDDLPPQKEMYRRGLQRVCAPAISTSQVIRTAKLLRIVALQLQKEADVSRFDRDIERLTEALQTYAWDEECGYFSYVVHDGETGKPVDKLRAESGENLNKTLDGIYPLLAGAVTKEQERRLLGHLQDDREMFTPVGISAVDRTAGYYITNGYWNGNVWLAHQWFVWKTMLDLGETDFAWRIAETALKAWKREVEYSYYTFEMFSIETGRGGWFHNFGGLSSPVCLWANAYFKPGSHQTGFDAYCLHAAFEADFRAFSGRFRNYADRPGTLLLCMAESGEYRAFCNGELVPAYTRMPGVLELPLAPGENDVRVQLV</sequence>
<evidence type="ECO:0000256" key="3">
    <source>
        <dbReference type="ARBA" id="ARBA00023295"/>
    </source>
</evidence>
<keyword evidence="3" id="KW-0326">Glycosidase</keyword>
<organism evidence="5 6">
    <name type="scientific">Candidatus Fimenecus excrementigallinarum</name>
    <dbReference type="NCBI Taxonomy" id="2840816"/>
    <lineage>
        <taxon>Bacteria</taxon>
        <taxon>Bacillati</taxon>
        <taxon>Bacillota</taxon>
        <taxon>Clostridia</taxon>
        <taxon>Candidatus Fimenecus</taxon>
    </lineage>
</organism>
<evidence type="ECO:0000256" key="2">
    <source>
        <dbReference type="ARBA" id="ARBA00022801"/>
    </source>
</evidence>